<dbReference type="InterPro" id="IPR000639">
    <property type="entry name" value="Epox_hydrolase-like"/>
</dbReference>
<dbReference type="RefSeq" id="WP_190179259.1">
    <property type="nucleotide sequence ID" value="NZ_BMVF01000010.1"/>
</dbReference>
<dbReference type="GO" id="GO:0016787">
    <property type="term" value="F:hydrolase activity"/>
    <property type="evidence" value="ECO:0007669"/>
    <property type="project" value="UniProtKB-KW"/>
</dbReference>
<reference evidence="3" key="2">
    <citation type="submission" date="2020-09" db="EMBL/GenBank/DDBJ databases">
        <authorList>
            <person name="Sun Q."/>
            <person name="Ohkuma M."/>
        </authorList>
    </citation>
    <scope>NUCLEOTIDE SEQUENCE</scope>
    <source>
        <strain evidence="3">JCM 4654</strain>
    </source>
</reference>
<evidence type="ECO:0000313" key="4">
    <source>
        <dbReference type="Proteomes" id="UP000608955"/>
    </source>
</evidence>
<organism evidence="3 4">
    <name type="scientific">Streptomyces naganishii JCM 4654</name>
    <dbReference type="NCBI Taxonomy" id="1306179"/>
    <lineage>
        <taxon>Bacteria</taxon>
        <taxon>Bacillati</taxon>
        <taxon>Actinomycetota</taxon>
        <taxon>Actinomycetes</taxon>
        <taxon>Kitasatosporales</taxon>
        <taxon>Streptomycetaceae</taxon>
        <taxon>Streptomyces</taxon>
    </lineage>
</organism>
<feature type="compositionally biased region" description="Low complexity" evidence="1">
    <location>
        <begin position="64"/>
        <end position="85"/>
    </location>
</feature>
<accession>A0A919CWT7</accession>
<dbReference type="PRINTS" id="PR00412">
    <property type="entry name" value="EPOXHYDRLASE"/>
</dbReference>
<name>A0A919CWT7_9ACTN</name>
<evidence type="ECO:0000259" key="2">
    <source>
        <dbReference type="Pfam" id="PF00561"/>
    </source>
</evidence>
<reference evidence="3" key="1">
    <citation type="journal article" date="2014" name="Int. J. Syst. Evol. Microbiol.">
        <title>Complete genome sequence of Corynebacterium casei LMG S-19264T (=DSM 44701T), isolated from a smear-ripened cheese.</title>
        <authorList>
            <consortium name="US DOE Joint Genome Institute (JGI-PGF)"/>
            <person name="Walter F."/>
            <person name="Albersmeier A."/>
            <person name="Kalinowski J."/>
            <person name="Ruckert C."/>
        </authorList>
    </citation>
    <scope>NUCLEOTIDE SEQUENCE</scope>
    <source>
        <strain evidence="3">JCM 4654</strain>
    </source>
</reference>
<dbReference type="AlphaFoldDB" id="A0A919CWT7"/>
<evidence type="ECO:0000313" key="3">
    <source>
        <dbReference type="EMBL" id="GHD91480.1"/>
    </source>
</evidence>
<dbReference type="Pfam" id="PF00561">
    <property type="entry name" value="Abhydrolase_1"/>
    <property type="match status" value="1"/>
</dbReference>
<feature type="region of interest" description="Disordered" evidence="1">
    <location>
        <begin position="1"/>
        <end position="102"/>
    </location>
</feature>
<dbReference type="InterPro" id="IPR029058">
    <property type="entry name" value="AB_hydrolase_fold"/>
</dbReference>
<dbReference type="PANTHER" id="PTHR43194:SF2">
    <property type="entry name" value="PEROXISOMAL MEMBRANE PROTEIN LPX1"/>
    <property type="match status" value="1"/>
</dbReference>
<keyword evidence="3" id="KW-0378">Hydrolase</keyword>
<keyword evidence="4" id="KW-1185">Reference proteome</keyword>
<feature type="domain" description="AB hydrolase-1" evidence="2">
    <location>
        <begin position="102"/>
        <end position="334"/>
    </location>
</feature>
<proteinExistence type="predicted"/>
<sequence length="353" mass="38077">MARRIDVTGADGVRLAAWEFGDPPKADPEGFAADDPAGRPFVPAQAHRRDPEEPADPPDPPLRAPDAGGDSAPGPDGDLAPRTPVSQPPAGPPPGAGSGGGVLLLHGLMGRASHWASTARWLSERHRAVALDQRGHGQSEKPPQAAYTREAYVDDAEAAVEQLGLGPAVVIGHAMGALTAWQLAARRPDLVRGVIICDMRASALGAASQREWEDWFKAWPVPFATLADVRKWFGEDDPWVERPNPARGAFYAEVMHEGADGWRPVFDPGQMLASRETWVYDAHWEELAQVRCPALVVRGLDGELGRAEAQEMVRVLPRGQYAEVADAGHLVHYDQPDSWRAAIEPFLDAVLTG</sequence>
<feature type="compositionally biased region" description="Pro residues" evidence="1">
    <location>
        <begin position="86"/>
        <end position="95"/>
    </location>
</feature>
<dbReference type="EMBL" id="BMVF01000010">
    <property type="protein sequence ID" value="GHD91480.1"/>
    <property type="molecule type" value="Genomic_DNA"/>
</dbReference>
<protein>
    <submittedName>
        <fullName evidence="3">Alpha/beta hydrolase</fullName>
    </submittedName>
</protein>
<gene>
    <name evidence="3" type="ORF">GCM10010508_40520</name>
</gene>
<dbReference type="InterPro" id="IPR050228">
    <property type="entry name" value="Carboxylesterase_BioH"/>
</dbReference>
<dbReference type="PANTHER" id="PTHR43194">
    <property type="entry name" value="HYDROLASE ALPHA/BETA FOLD FAMILY"/>
    <property type="match status" value="1"/>
</dbReference>
<dbReference type="Gene3D" id="3.40.50.1820">
    <property type="entry name" value="alpha/beta hydrolase"/>
    <property type="match status" value="1"/>
</dbReference>
<dbReference type="InterPro" id="IPR000073">
    <property type="entry name" value="AB_hydrolase_1"/>
</dbReference>
<dbReference type="SUPFAM" id="SSF53474">
    <property type="entry name" value="alpha/beta-Hydrolases"/>
    <property type="match status" value="1"/>
</dbReference>
<dbReference type="Proteomes" id="UP000608955">
    <property type="component" value="Unassembled WGS sequence"/>
</dbReference>
<evidence type="ECO:0000256" key="1">
    <source>
        <dbReference type="SAM" id="MobiDB-lite"/>
    </source>
</evidence>
<comment type="caution">
    <text evidence="3">The sequence shown here is derived from an EMBL/GenBank/DDBJ whole genome shotgun (WGS) entry which is preliminary data.</text>
</comment>